<dbReference type="RefSeq" id="XP_018287180.1">
    <property type="nucleotide sequence ID" value="XM_018443378.1"/>
</dbReference>
<keyword evidence="2 7" id="KW-0732">Signal</keyword>
<evidence type="ECO:0000256" key="1">
    <source>
        <dbReference type="ARBA" id="ARBA00008779"/>
    </source>
</evidence>
<dbReference type="EC" id="3.1.6.1" evidence="5"/>
<comment type="similarity">
    <text evidence="1 5">Belongs to the sulfatase family.</text>
</comment>
<comment type="PTM">
    <text evidence="6">The conversion to 3-oxoalanine (also known as C-formylglycine, FGly), of a serine or cysteine residue in prokaryotes and of a cysteine residue in eukaryotes, is critical for catalytic activity.</text>
</comment>
<dbReference type="InterPro" id="IPR012083">
    <property type="entry name" value="Arylsulfatase"/>
</dbReference>
<dbReference type="InterPro" id="IPR000917">
    <property type="entry name" value="Sulfatase_N"/>
</dbReference>
<evidence type="ECO:0000256" key="5">
    <source>
        <dbReference type="PIRNR" id="PIRNR000972"/>
    </source>
</evidence>
<dbReference type="AlphaFoldDB" id="A0A163D6N7"/>
<dbReference type="Proteomes" id="UP000077315">
    <property type="component" value="Unassembled WGS sequence"/>
</dbReference>
<protein>
    <recommendedName>
        <fullName evidence="5">Arylsulfatase</fullName>
        <shortName evidence="5">AS</shortName>
        <ecNumber evidence="5">3.1.6.1</ecNumber>
    </recommendedName>
    <alternativeName>
        <fullName evidence="5">Aryl-sulfate sulphohydrolase</fullName>
    </alternativeName>
</protein>
<dbReference type="SUPFAM" id="SSF53649">
    <property type="entry name" value="Alkaline phosphatase-like"/>
    <property type="match status" value="1"/>
</dbReference>
<dbReference type="VEuPathDB" id="FungiDB:PHYBLDRAFT_78609"/>
<dbReference type="InterPro" id="IPR024607">
    <property type="entry name" value="Sulfatase_CS"/>
</dbReference>
<feature type="signal peptide" evidence="7">
    <location>
        <begin position="1"/>
        <end position="21"/>
    </location>
</feature>
<dbReference type="STRING" id="763407.A0A163D6N7"/>
<accession>A0A163D6N7</accession>
<dbReference type="PIRSF" id="PIRSF000972">
    <property type="entry name" value="Arylsulf_plant"/>
    <property type="match status" value="1"/>
</dbReference>
<evidence type="ECO:0000256" key="4">
    <source>
        <dbReference type="ARBA" id="ARBA00023180"/>
    </source>
</evidence>
<evidence type="ECO:0000256" key="7">
    <source>
        <dbReference type="SAM" id="SignalP"/>
    </source>
</evidence>
<dbReference type="GO" id="GO:0018958">
    <property type="term" value="P:phenol-containing compound metabolic process"/>
    <property type="evidence" value="ECO:0007669"/>
    <property type="project" value="InterPro"/>
</dbReference>
<evidence type="ECO:0000256" key="6">
    <source>
        <dbReference type="PIRSR" id="PIRSR000972-50"/>
    </source>
</evidence>
<dbReference type="Gene3D" id="3.40.720.10">
    <property type="entry name" value="Alkaline Phosphatase, subunit A"/>
    <property type="match status" value="1"/>
</dbReference>
<dbReference type="GO" id="GO:0008449">
    <property type="term" value="F:N-acetylglucosamine-6-sulfatase activity"/>
    <property type="evidence" value="ECO:0007669"/>
    <property type="project" value="TreeGrafter"/>
</dbReference>
<keyword evidence="10" id="KW-1185">Reference proteome</keyword>
<dbReference type="PANTHER" id="PTHR43108:SF8">
    <property type="entry name" value="SD21168P"/>
    <property type="match status" value="1"/>
</dbReference>
<organism evidence="9 10">
    <name type="scientific">Phycomyces blakesleeanus (strain ATCC 8743b / DSM 1359 / FGSC 10004 / NBRC 33097 / NRRL 1555)</name>
    <dbReference type="NCBI Taxonomy" id="763407"/>
    <lineage>
        <taxon>Eukaryota</taxon>
        <taxon>Fungi</taxon>
        <taxon>Fungi incertae sedis</taxon>
        <taxon>Mucoromycota</taxon>
        <taxon>Mucoromycotina</taxon>
        <taxon>Mucoromycetes</taxon>
        <taxon>Mucorales</taxon>
        <taxon>Phycomycetaceae</taxon>
        <taxon>Phycomyces</taxon>
    </lineage>
</organism>
<name>A0A163D6N7_PHYB8</name>
<dbReference type="InParanoid" id="A0A163D6N7"/>
<sequence>MKFTIIGAALFLLQSFLLTEAKREATPSKPNILFIFTDDQDAKLDSIDYMPNLQKYLVQQGTIYRNHYATISVCCPSRVSLLRGQYAHNTNITDVSPPYGGYARFSRLGLGDNYLPIWMQEAGYSTHYIGKLMNEYTVNNYNNPKPKGFDYQDQLVDPFTYIYNTAVFSRNGEPPVYYNNTYQTDVIHAKARDALKRQRDTDKPFFLWVAPMAPHGQFFIGDNGSIETMPAVPATRHANLFKDVKIPRNPNFNPENQTKTASFWKDMERLNDTIVEELDEAYRDRLRALQAVDEMIGSLFEELEEQGKLDNTYVIYSADNGYHLGQHRSYPGKCSNIEEDINVPFIVRGPGIEKGKISDVVSSHHDIAPTLLALAKGDEYVPDWVDGGVIPLTKDLERHPKPVAKESFAVEFWATFNMAENYPSIKIVGPNTYKTVRVISDNYNYMYSVWCTGEHELYNLKDDPYELNNIYGNTHIQLRSRLDALIIVLKACRADNCRDPWRIIHPEDPSIKTLEDALHEKYDYHYTQFQKFTFGECENHYSASNELPHIGSHFINNITYIHTNSGSQAVFSAPRNQKRDETKPDLKSIPEDILGLLYLIPKPEQAGQFSLDEDYEKHSVPVPQELIDTHINWSEYGFYNVGS</sequence>
<evidence type="ECO:0000256" key="3">
    <source>
        <dbReference type="ARBA" id="ARBA00022801"/>
    </source>
</evidence>
<dbReference type="Pfam" id="PF00884">
    <property type="entry name" value="Sulfatase"/>
    <property type="match status" value="1"/>
</dbReference>
<dbReference type="OrthoDB" id="103349at2759"/>
<evidence type="ECO:0000256" key="2">
    <source>
        <dbReference type="ARBA" id="ARBA00022729"/>
    </source>
</evidence>
<dbReference type="FunCoup" id="A0A163D6N7">
    <property type="interactions" value="2"/>
</dbReference>
<evidence type="ECO:0000313" key="10">
    <source>
        <dbReference type="Proteomes" id="UP000077315"/>
    </source>
</evidence>
<dbReference type="GO" id="GO:0004065">
    <property type="term" value="F:arylsulfatase activity"/>
    <property type="evidence" value="ECO:0007669"/>
    <property type="project" value="UniProtKB-UniRule"/>
</dbReference>
<keyword evidence="3 5" id="KW-0378">Hydrolase</keyword>
<feature type="domain" description="Sulfatase N-terminal" evidence="8">
    <location>
        <begin position="30"/>
        <end position="375"/>
    </location>
</feature>
<dbReference type="EMBL" id="KV440992">
    <property type="protein sequence ID" value="OAD69140.1"/>
    <property type="molecule type" value="Genomic_DNA"/>
</dbReference>
<dbReference type="InterPro" id="IPR017850">
    <property type="entry name" value="Alkaline_phosphatase_core_sf"/>
</dbReference>
<evidence type="ECO:0000259" key="8">
    <source>
        <dbReference type="Pfam" id="PF00884"/>
    </source>
</evidence>
<comment type="catalytic activity">
    <reaction evidence="5">
        <text>an aryl sulfate + H2O = a phenol + sulfate + H(+)</text>
        <dbReference type="Rhea" id="RHEA:17261"/>
        <dbReference type="ChEBI" id="CHEBI:15377"/>
        <dbReference type="ChEBI" id="CHEBI:15378"/>
        <dbReference type="ChEBI" id="CHEBI:16189"/>
        <dbReference type="ChEBI" id="CHEBI:33853"/>
        <dbReference type="ChEBI" id="CHEBI:140317"/>
        <dbReference type="EC" id="3.1.6.1"/>
    </reaction>
</comment>
<dbReference type="PROSITE" id="PS00523">
    <property type="entry name" value="SULFATASE_1"/>
    <property type="match status" value="1"/>
</dbReference>
<keyword evidence="4" id="KW-0325">Glycoprotein</keyword>
<proteinExistence type="inferred from homology"/>
<feature type="chain" id="PRO_5007842214" description="Arylsulfatase" evidence="7">
    <location>
        <begin position="22"/>
        <end position="643"/>
    </location>
</feature>
<reference evidence="10" key="1">
    <citation type="submission" date="2015-06" db="EMBL/GenBank/DDBJ databases">
        <title>Expansion of signal transduction pathways in fungi by whole-genome duplication.</title>
        <authorList>
            <consortium name="DOE Joint Genome Institute"/>
            <person name="Corrochano L.M."/>
            <person name="Kuo A."/>
            <person name="Marcet-Houben M."/>
            <person name="Polaino S."/>
            <person name="Salamov A."/>
            <person name="Villalobos J.M."/>
            <person name="Alvarez M.I."/>
            <person name="Avalos J."/>
            <person name="Benito E.P."/>
            <person name="Benoit I."/>
            <person name="Burger G."/>
            <person name="Camino L.P."/>
            <person name="Canovas D."/>
            <person name="Cerda-Olmedo E."/>
            <person name="Cheng J.-F."/>
            <person name="Dominguez A."/>
            <person name="Elias M."/>
            <person name="Eslava A.P."/>
            <person name="Glaser F."/>
            <person name="Grimwood J."/>
            <person name="Gutierrez G."/>
            <person name="Heitman J."/>
            <person name="Henrissat B."/>
            <person name="Iturriaga E.A."/>
            <person name="Lang B.F."/>
            <person name="Lavin J.L."/>
            <person name="Lee S."/>
            <person name="Li W."/>
            <person name="Lindquist E."/>
            <person name="Lopez-Garcia S."/>
            <person name="Luque E.M."/>
            <person name="Marcos A.T."/>
            <person name="Martin J."/>
            <person name="McCluskey K."/>
            <person name="Medina H.R."/>
            <person name="Miralles-Duran A."/>
            <person name="Miyazaki A."/>
            <person name="Munoz-Torres E."/>
            <person name="Oguiza J.A."/>
            <person name="Ohm R."/>
            <person name="Olmedo M."/>
            <person name="Orejas M."/>
            <person name="Ortiz-Castellanos L."/>
            <person name="Pisabarro A.G."/>
            <person name="Rodriguez-Romero J."/>
            <person name="Ruiz-Herrera J."/>
            <person name="Ruiz-Vazquez R."/>
            <person name="Sanz C."/>
            <person name="Schackwitz W."/>
            <person name="Schmutz J."/>
            <person name="Shahriari M."/>
            <person name="Shelest E."/>
            <person name="Silva-Franco F."/>
            <person name="Soanes D."/>
            <person name="Syed K."/>
            <person name="Tagua V.G."/>
            <person name="Talbot N.J."/>
            <person name="Thon M."/>
            <person name="De vries R.P."/>
            <person name="Wiebenga A."/>
            <person name="Yadav J.S."/>
            <person name="Braun E.L."/>
            <person name="Baker S."/>
            <person name="Garre V."/>
            <person name="Horwitz B."/>
            <person name="Torres-Martinez S."/>
            <person name="Idnurm A."/>
            <person name="Herrera-Estrella A."/>
            <person name="Gabaldon T."/>
            <person name="Grigoriev I.V."/>
        </authorList>
    </citation>
    <scope>NUCLEOTIDE SEQUENCE [LARGE SCALE GENOMIC DNA]</scope>
    <source>
        <strain evidence="10">NRRL 1555(-)</strain>
    </source>
</reference>
<evidence type="ECO:0000313" key="9">
    <source>
        <dbReference type="EMBL" id="OAD69140.1"/>
    </source>
</evidence>
<dbReference type="CDD" id="cd16147">
    <property type="entry name" value="G6S"/>
    <property type="match status" value="1"/>
</dbReference>
<gene>
    <name evidence="9" type="ORF">PHYBLDRAFT_78609</name>
</gene>
<dbReference type="PANTHER" id="PTHR43108">
    <property type="entry name" value="N-ACETYLGLUCOSAMINE-6-SULFATASE FAMILY MEMBER"/>
    <property type="match status" value="1"/>
</dbReference>
<dbReference type="GeneID" id="29004283"/>
<feature type="modified residue" description="3-oxoalanine (Cys)" evidence="6">
    <location>
        <position position="74"/>
    </location>
</feature>
<dbReference type="GO" id="GO:0005539">
    <property type="term" value="F:glycosaminoglycan binding"/>
    <property type="evidence" value="ECO:0007669"/>
    <property type="project" value="TreeGrafter"/>
</dbReference>